<accession>A0ABZ0YP50</accession>
<keyword evidence="1" id="KW-0472">Membrane</keyword>
<dbReference type="RefSeq" id="WP_223287812.1">
    <property type="nucleotide sequence ID" value="NZ_CP140255.1"/>
</dbReference>
<dbReference type="Proteomes" id="UP001324794">
    <property type="component" value="Chromosome"/>
</dbReference>
<keyword evidence="3" id="KW-1185">Reference proteome</keyword>
<feature type="transmembrane region" description="Helical" evidence="1">
    <location>
        <begin position="6"/>
        <end position="25"/>
    </location>
</feature>
<evidence type="ECO:0000313" key="2">
    <source>
        <dbReference type="EMBL" id="WQH13887.1"/>
    </source>
</evidence>
<sequence length="74" mass="8467">MRDFSLLIPVIVMLSMLTQIIRNPLRHTLARVLNGQAWFLQRIGSMQRLNGCSNTLPLSTISFKTTKAPRKKDK</sequence>
<keyword evidence="1" id="KW-0812">Transmembrane</keyword>
<evidence type="ECO:0000313" key="3">
    <source>
        <dbReference type="Proteomes" id="UP001324794"/>
    </source>
</evidence>
<protein>
    <submittedName>
        <fullName evidence="2">Uncharacterized protein</fullName>
    </submittedName>
</protein>
<keyword evidence="1" id="KW-1133">Transmembrane helix</keyword>
<organism evidence="2 3">
    <name type="scientific">Vreelandella neptunia</name>
    <dbReference type="NCBI Taxonomy" id="115551"/>
    <lineage>
        <taxon>Bacteria</taxon>
        <taxon>Pseudomonadati</taxon>
        <taxon>Pseudomonadota</taxon>
        <taxon>Gammaproteobacteria</taxon>
        <taxon>Oceanospirillales</taxon>
        <taxon>Halomonadaceae</taxon>
        <taxon>Vreelandella</taxon>
    </lineage>
</organism>
<evidence type="ECO:0000256" key="1">
    <source>
        <dbReference type="SAM" id="Phobius"/>
    </source>
</evidence>
<reference evidence="2 3" key="1">
    <citation type="submission" date="2023-11" db="EMBL/GenBank/DDBJ databases">
        <title>MicrobeMod: A computational toolkit for identifying prokaryotic methylation and restriction-modification with nanopore sequencing.</title>
        <authorList>
            <person name="Crits-Christoph A."/>
            <person name="Kang S.C."/>
            <person name="Lee H."/>
            <person name="Ostrov N."/>
        </authorList>
    </citation>
    <scope>NUCLEOTIDE SEQUENCE [LARGE SCALE GENOMIC DNA]</scope>
    <source>
        <strain evidence="2 3">ATCC BAA-805</strain>
    </source>
</reference>
<proteinExistence type="predicted"/>
<gene>
    <name evidence="2" type="ORF">SR894_04915</name>
</gene>
<dbReference type="EMBL" id="CP140255">
    <property type="protein sequence ID" value="WQH13887.1"/>
    <property type="molecule type" value="Genomic_DNA"/>
</dbReference>
<name>A0ABZ0YP50_9GAMM</name>